<organism evidence="9 10">
    <name type="scientific">Rodentibacter heidelbergensis</name>
    <dbReference type="NCBI Taxonomy" id="1908258"/>
    <lineage>
        <taxon>Bacteria</taxon>
        <taxon>Pseudomonadati</taxon>
        <taxon>Pseudomonadota</taxon>
        <taxon>Gammaproteobacteria</taxon>
        <taxon>Pasteurellales</taxon>
        <taxon>Pasteurellaceae</taxon>
        <taxon>Rodentibacter</taxon>
    </lineage>
</organism>
<name>A0A1V3IBK1_9PAST</name>
<feature type="transmembrane region" description="Helical" evidence="8">
    <location>
        <begin position="126"/>
        <end position="147"/>
    </location>
</feature>
<evidence type="ECO:0000256" key="1">
    <source>
        <dbReference type="ARBA" id="ARBA00004651"/>
    </source>
</evidence>
<dbReference type="AlphaFoldDB" id="A0A1V3IBK1"/>
<dbReference type="GO" id="GO:0005886">
    <property type="term" value="C:plasma membrane"/>
    <property type="evidence" value="ECO:0007669"/>
    <property type="project" value="UniProtKB-SubCell"/>
</dbReference>
<evidence type="ECO:0000256" key="2">
    <source>
        <dbReference type="ARBA" id="ARBA00010735"/>
    </source>
</evidence>
<keyword evidence="7 8" id="KW-0472">Membrane</keyword>
<feature type="transmembrane region" description="Helical" evidence="8">
    <location>
        <begin position="12"/>
        <end position="35"/>
    </location>
</feature>
<keyword evidence="3" id="KW-0813">Transport</keyword>
<evidence type="ECO:0000256" key="5">
    <source>
        <dbReference type="ARBA" id="ARBA00022692"/>
    </source>
</evidence>
<feature type="transmembrane region" description="Helical" evidence="8">
    <location>
        <begin position="209"/>
        <end position="226"/>
    </location>
</feature>
<dbReference type="STRING" id="1908258.BKK48_01110"/>
<evidence type="ECO:0000256" key="7">
    <source>
        <dbReference type="ARBA" id="ARBA00023136"/>
    </source>
</evidence>
<gene>
    <name evidence="9" type="ORF">BKK48_01110</name>
</gene>
<feature type="transmembrane region" description="Helical" evidence="8">
    <location>
        <begin position="100"/>
        <end position="119"/>
    </location>
</feature>
<dbReference type="Proteomes" id="UP000189437">
    <property type="component" value="Unassembled WGS sequence"/>
</dbReference>
<evidence type="ECO:0000256" key="8">
    <source>
        <dbReference type="SAM" id="Phobius"/>
    </source>
</evidence>
<evidence type="ECO:0000313" key="10">
    <source>
        <dbReference type="Proteomes" id="UP000189437"/>
    </source>
</evidence>
<dbReference type="OrthoDB" id="9803444at2"/>
<keyword evidence="6 8" id="KW-1133">Transmembrane helix</keyword>
<protein>
    <submittedName>
        <fullName evidence="9">Branched-chain amino acid ABC transporter permease</fullName>
    </submittedName>
</protein>
<dbReference type="RefSeq" id="WP_077426381.1">
    <property type="nucleotide sequence ID" value="NZ_MLHH01000003.1"/>
</dbReference>
<dbReference type="Pfam" id="PF03591">
    <property type="entry name" value="AzlC"/>
    <property type="match status" value="1"/>
</dbReference>
<keyword evidence="4" id="KW-1003">Cell membrane</keyword>
<evidence type="ECO:0000256" key="4">
    <source>
        <dbReference type="ARBA" id="ARBA00022475"/>
    </source>
</evidence>
<comment type="similarity">
    <text evidence="2">Belongs to the AzlC family.</text>
</comment>
<dbReference type="GO" id="GO:1903785">
    <property type="term" value="P:L-valine transmembrane transport"/>
    <property type="evidence" value="ECO:0007669"/>
    <property type="project" value="TreeGrafter"/>
</dbReference>
<feature type="transmembrane region" description="Helical" evidence="8">
    <location>
        <begin position="184"/>
        <end position="203"/>
    </location>
</feature>
<evidence type="ECO:0000313" key="9">
    <source>
        <dbReference type="EMBL" id="OOF37558.1"/>
    </source>
</evidence>
<reference evidence="9 10" key="1">
    <citation type="submission" date="2016-10" db="EMBL/GenBank/DDBJ databases">
        <title>Rodentibacter gen. nov. and new species.</title>
        <authorList>
            <person name="Christensen H."/>
        </authorList>
    </citation>
    <scope>NUCLEOTIDE SEQUENCE [LARGE SCALE GENOMIC DNA]</scope>
    <source>
        <strain evidence="9 10">Ac69</strain>
    </source>
</reference>
<keyword evidence="5 8" id="KW-0812">Transmembrane</keyword>
<dbReference type="InterPro" id="IPR011606">
    <property type="entry name" value="Brnchd-chn_aa_trnsp_permease"/>
</dbReference>
<dbReference type="PANTHER" id="PTHR34979:SF1">
    <property type="entry name" value="INNER MEMBRANE PROTEIN YGAZ"/>
    <property type="match status" value="1"/>
</dbReference>
<proteinExistence type="inferred from homology"/>
<accession>A0A1V3IBK1</accession>
<sequence>MKLLSDKSFNHGLKDSISFGLAFIFLYVPIGALGASQGLSLFEVMATSLFIFSTPLQFLLIQSYTSGLALLPIILALNSRFILMSSALSGYFKNISYRNIFLSSILIVPSVFSACISRFKNKEENYFLYFLGVGLPIYFVSVLSTFIGYYTGSGITSPLFYEIVKIVLPLQFTALAAKHWPDYLDISAYWIGLLFAPLFIFLFKEYTMIIAPFLIGISLAAFDYIGKKK</sequence>
<evidence type="ECO:0000256" key="6">
    <source>
        <dbReference type="ARBA" id="ARBA00022989"/>
    </source>
</evidence>
<keyword evidence="10" id="KW-1185">Reference proteome</keyword>
<dbReference type="EMBL" id="MLHH01000003">
    <property type="protein sequence ID" value="OOF37558.1"/>
    <property type="molecule type" value="Genomic_DNA"/>
</dbReference>
<comment type="subcellular location">
    <subcellularLocation>
        <location evidence="1">Cell membrane</location>
        <topology evidence="1">Multi-pass membrane protein</topology>
    </subcellularLocation>
</comment>
<comment type="caution">
    <text evidence="9">The sequence shown here is derived from an EMBL/GenBank/DDBJ whole genome shotgun (WGS) entry which is preliminary data.</text>
</comment>
<dbReference type="PANTHER" id="PTHR34979">
    <property type="entry name" value="INNER MEMBRANE PROTEIN YGAZ"/>
    <property type="match status" value="1"/>
</dbReference>
<evidence type="ECO:0000256" key="3">
    <source>
        <dbReference type="ARBA" id="ARBA00022448"/>
    </source>
</evidence>